<proteinExistence type="inferred from homology"/>
<dbReference type="SUPFAM" id="SSF54909">
    <property type="entry name" value="Dimeric alpha+beta barrel"/>
    <property type="match status" value="1"/>
</dbReference>
<dbReference type="PANTHER" id="PTHR33606">
    <property type="entry name" value="PROTEIN YCII"/>
    <property type="match status" value="1"/>
</dbReference>
<comment type="similarity">
    <text evidence="1">Belongs to the YciI family.</text>
</comment>
<evidence type="ECO:0000313" key="4">
    <source>
        <dbReference type="Proteomes" id="UP001595974"/>
    </source>
</evidence>
<dbReference type="InterPro" id="IPR005545">
    <property type="entry name" value="YCII"/>
</dbReference>
<evidence type="ECO:0000259" key="2">
    <source>
        <dbReference type="Pfam" id="PF03795"/>
    </source>
</evidence>
<sequence>MYFLVLGTDAPGKSDVRLRTRPQHRAYLRDPDGHPVKVHLGGPTLSADGETMNGTLLVVEAGDIGDVDRFVADDPYSRAGLFARVEVRPWAWSLGTPETTR</sequence>
<name>A0ABW1AMW7_9RHOO</name>
<dbReference type="RefSeq" id="WP_096450608.1">
    <property type="nucleotide sequence ID" value="NZ_JBHSOG010000011.1"/>
</dbReference>
<dbReference type="EMBL" id="JBHSOG010000011">
    <property type="protein sequence ID" value="MFC5768468.1"/>
    <property type="molecule type" value="Genomic_DNA"/>
</dbReference>
<dbReference type="Gene3D" id="3.30.70.1060">
    <property type="entry name" value="Dimeric alpha+beta barrel"/>
    <property type="match status" value="1"/>
</dbReference>
<keyword evidence="4" id="KW-1185">Reference proteome</keyword>
<dbReference type="InterPro" id="IPR011008">
    <property type="entry name" value="Dimeric_a/b-barrel"/>
</dbReference>
<dbReference type="Pfam" id="PF03795">
    <property type="entry name" value="YCII"/>
    <property type="match status" value="1"/>
</dbReference>
<accession>A0ABW1AMW7</accession>
<feature type="domain" description="YCII-related" evidence="2">
    <location>
        <begin position="1"/>
        <end position="90"/>
    </location>
</feature>
<evidence type="ECO:0000256" key="1">
    <source>
        <dbReference type="ARBA" id="ARBA00007689"/>
    </source>
</evidence>
<dbReference type="InterPro" id="IPR051807">
    <property type="entry name" value="Sec-metab_biosynth-assoc"/>
</dbReference>
<dbReference type="Proteomes" id="UP001595974">
    <property type="component" value="Unassembled WGS sequence"/>
</dbReference>
<dbReference type="PANTHER" id="PTHR33606:SF3">
    <property type="entry name" value="PROTEIN YCII"/>
    <property type="match status" value="1"/>
</dbReference>
<comment type="caution">
    <text evidence="3">The sequence shown here is derived from an EMBL/GenBank/DDBJ whole genome shotgun (WGS) entry which is preliminary data.</text>
</comment>
<gene>
    <name evidence="3" type="ORF">ACFPTN_03690</name>
</gene>
<protein>
    <submittedName>
        <fullName evidence="3">YciI family protein</fullName>
    </submittedName>
</protein>
<evidence type="ECO:0000313" key="3">
    <source>
        <dbReference type="EMBL" id="MFC5768468.1"/>
    </source>
</evidence>
<reference evidence="4" key="1">
    <citation type="journal article" date="2019" name="Int. J. Syst. Evol. Microbiol.">
        <title>The Global Catalogue of Microorganisms (GCM) 10K type strain sequencing project: providing services to taxonomists for standard genome sequencing and annotation.</title>
        <authorList>
            <consortium name="The Broad Institute Genomics Platform"/>
            <consortium name="The Broad Institute Genome Sequencing Center for Infectious Disease"/>
            <person name="Wu L."/>
            <person name="Ma J."/>
        </authorList>
    </citation>
    <scope>NUCLEOTIDE SEQUENCE [LARGE SCALE GENOMIC DNA]</scope>
    <source>
        <strain evidence="4">SHR3</strain>
    </source>
</reference>
<organism evidence="3 4">
    <name type="scientific">Thauera sinica</name>
    <dbReference type="NCBI Taxonomy" id="2665146"/>
    <lineage>
        <taxon>Bacteria</taxon>
        <taxon>Pseudomonadati</taxon>
        <taxon>Pseudomonadota</taxon>
        <taxon>Betaproteobacteria</taxon>
        <taxon>Rhodocyclales</taxon>
        <taxon>Zoogloeaceae</taxon>
        <taxon>Thauera</taxon>
    </lineage>
</organism>